<dbReference type="EMBL" id="CAJJDM010000211">
    <property type="protein sequence ID" value="CAD8117523.1"/>
    <property type="molecule type" value="Genomic_DNA"/>
</dbReference>
<name>A0A8S1QNZ4_PARPR</name>
<dbReference type="AlphaFoldDB" id="A0A8S1QNZ4"/>
<gene>
    <name evidence="1" type="ORF">PPRIM_AZ9-3.1.T2020010</name>
</gene>
<sequence length="41" mass="4945">MLHEIQVKNQNQYNNNIYMFLPQVQKKLESYICFLSPRASI</sequence>
<proteinExistence type="predicted"/>
<keyword evidence="2" id="KW-1185">Reference proteome</keyword>
<reference evidence="1" key="1">
    <citation type="submission" date="2021-01" db="EMBL/GenBank/DDBJ databases">
        <authorList>
            <consortium name="Genoscope - CEA"/>
            <person name="William W."/>
        </authorList>
    </citation>
    <scope>NUCLEOTIDE SEQUENCE</scope>
</reference>
<protein>
    <submittedName>
        <fullName evidence="1">Uncharacterized protein</fullName>
    </submittedName>
</protein>
<comment type="caution">
    <text evidence="1">The sequence shown here is derived from an EMBL/GenBank/DDBJ whole genome shotgun (WGS) entry which is preliminary data.</text>
</comment>
<accession>A0A8S1QNZ4</accession>
<evidence type="ECO:0000313" key="1">
    <source>
        <dbReference type="EMBL" id="CAD8117523.1"/>
    </source>
</evidence>
<evidence type="ECO:0000313" key="2">
    <source>
        <dbReference type="Proteomes" id="UP000688137"/>
    </source>
</evidence>
<dbReference type="Proteomes" id="UP000688137">
    <property type="component" value="Unassembled WGS sequence"/>
</dbReference>
<organism evidence="1 2">
    <name type="scientific">Paramecium primaurelia</name>
    <dbReference type="NCBI Taxonomy" id="5886"/>
    <lineage>
        <taxon>Eukaryota</taxon>
        <taxon>Sar</taxon>
        <taxon>Alveolata</taxon>
        <taxon>Ciliophora</taxon>
        <taxon>Intramacronucleata</taxon>
        <taxon>Oligohymenophorea</taxon>
        <taxon>Peniculida</taxon>
        <taxon>Parameciidae</taxon>
        <taxon>Paramecium</taxon>
    </lineage>
</organism>